<reference evidence="9" key="1">
    <citation type="journal article" date="2020" name="Stud. Mycol.">
        <title>101 Dothideomycetes genomes: a test case for predicting lifestyles and emergence of pathogens.</title>
        <authorList>
            <person name="Haridas S."/>
            <person name="Albert R."/>
            <person name="Binder M."/>
            <person name="Bloem J."/>
            <person name="Labutti K."/>
            <person name="Salamov A."/>
            <person name="Andreopoulos B."/>
            <person name="Baker S."/>
            <person name="Barry K."/>
            <person name="Bills G."/>
            <person name="Bluhm B."/>
            <person name="Cannon C."/>
            <person name="Castanera R."/>
            <person name="Culley D."/>
            <person name="Daum C."/>
            <person name="Ezra D."/>
            <person name="Gonzalez J."/>
            <person name="Henrissat B."/>
            <person name="Kuo A."/>
            <person name="Liang C."/>
            <person name="Lipzen A."/>
            <person name="Lutzoni F."/>
            <person name="Magnuson J."/>
            <person name="Mondo S."/>
            <person name="Nolan M."/>
            <person name="Ohm R."/>
            <person name="Pangilinan J."/>
            <person name="Park H.-J."/>
            <person name="Ramirez L."/>
            <person name="Alfaro M."/>
            <person name="Sun H."/>
            <person name="Tritt A."/>
            <person name="Yoshinaga Y."/>
            <person name="Zwiers L.-H."/>
            <person name="Turgeon B."/>
            <person name="Goodwin S."/>
            <person name="Spatafora J."/>
            <person name="Crous P."/>
            <person name="Grigoriev I."/>
        </authorList>
    </citation>
    <scope>NUCLEOTIDE SEQUENCE</scope>
    <source>
        <strain evidence="9">CBS 279.74</strain>
    </source>
</reference>
<evidence type="ECO:0000256" key="1">
    <source>
        <dbReference type="ARBA" id="ARBA00004123"/>
    </source>
</evidence>
<dbReference type="CDD" id="cd12148">
    <property type="entry name" value="fungal_TF_MHR"/>
    <property type="match status" value="1"/>
</dbReference>
<proteinExistence type="predicted"/>
<evidence type="ECO:0000256" key="3">
    <source>
        <dbReference type="ARBA" id="ARBA00023015"/>
    </source>
</evidence>
<name>A0A6G1KQX8_9PLEO</name>
<evidence type="ECO:0000256" key="6">
    <source>
        <dbReference type="ARBA" id="ARBA00023242"/>
    </source>
</evidence>
<dbReference type="GO" id="GO:0000981">
    <property type="term" value="F:DNA-binding transcription factor activity, RNA polymerase II-specific"/>
    <property type="evidence" value="ECO:0007669"/>
    <property type="project" value="InterPro"/>
</dbReference>
<comment type="subcellular location">
    <subcellularLocation>
        <location evidence="1">Nucleus</location>
    </subcellularLocation>
</comment>
<keyword evidence="2" id="KW-0479">Metal-binding</keyword>
<dbReference type="OrthoDB" id="3163292at2759"/>
<protein>
    <recommendedName>
        <fullName evidence="8">Zn(2)-C6 fungal-type domain-containing protein</fullName>
    </recommendedName>
</protein>
<feature type="domain" description="Zn(2)-C6 fungal-type" evidence="8">
    <location>
        <begin position="16"/>
        <end position="49"/>
    </location>
</feature>
<dbReference type="PANTHER" id="PTHR31845">
    <property type="entry name" value="FINGER DOMAIN PROTEIN, PUTATIVE-RELATED"/>
    <property type="match status" value="1"/>
</dbReference>
<dbReference type="EMBL" id="MU005764">
    <property type="protein sequence ID" value="KAF2715296.1"/>
    <property type="molecule type" value="Genomic_DNA"/>
</dbReference>
<dbReference type="InterPro" id="IPR001138">
    <property type="entry name" value="Zn2Cys6_DnaBD"/>
</dbReference>
<evidence type="ECO:0000313" key="10">
    <source>
        <dbReference type="Proteomes" id="UP000799428"/>
    </source>
</evidence>
<dbReference type="Pfam" id="PF04082">
    <property type="entry name" value="Fungal_trans"/>
    <property type="match status" value="1"/>
</dbReference>
<accession>A0A6G1KQX8</accession>
<dbReference type="PROSITE" id="PS50048">
    <property type="entry name" value="ZN2_CY6_FUNGAL_2"/>
    <property type="match status" value="1"/>
</dbReference>
<dbReference type="SUPFAM" id="SSF57701">
    <property type="entry name" value="Zn2/Cys6 DNA-binding domain"/>
    <property type="match status" value="1"/>
</dbReference>
<evidence type="ECO:0000259" key="8">
    <source>
        <dbReference type="PROSITE" id="PS50048"/>
    </source>
</evidence>
<dbReference type="InterPro" id="IPR007219">
    <property type="entry name" value="XnlR_reg_dom"/>
</dbReference>
<dbReference type="Gene3D" id="4.10.240.10">
    <property type="entry name" value="Zn(2)-C6 fungal-type DNA-binding domain"/>
    <property type="match status" value="1"/>
</dbReference>
<dbReference type="Proteomes" id="UP000799428">
    <property type="component" value="Unassembled WGS sequence"/>
</dbReference>
<organism evidence="9 10">
    <name type="scientific">Pleomassaria siparia CBS 279.74</name>
    <dbReference type="NCBI Taxonomy" id="1314801"/>
    <lineage>
        <taxon>Eukaryota</taxon>
        <taxon>Fungi</taxon>
        <taxon>Dikarya</taxon>
        <taxon>Ascomycota</taxon>
        <taxon>Pezizomycotina</taxon>
        <taxon>Dothideomycetes</taxon>
        <taxon>Pleosporomycetidae</taxon>
        <taxon>Pleosporales</taxon>
        <taxon>Pleomassariaceae</taxon>
        <taxon>Pleomassaria</taxon>
    </lineage>
</organism>
<keyword evidence="6" id="KW-0539">Nucleus</keyword>
<keyword evidence="10" id="KW-1185">Reference proteome</keyword>
<dbReference type="GO" id="GO:0000976">
    <property type="term" value="F:transcription cis-regulatory region binding"/>
    <property type="evidence" value="ECO:0007669"/>
    <property type="project" value="TreeGrafter"/>
</dbReference>
<dbReference type="GO" id="GO:0005634">
    <property type="term" value="C:nucleus"/>
    <property type="evidence" value="ECO:0007669"/>
    <property type="project" value="UniProtKB-SubCell"/>
</dbReference>
<dbReference type="AlphaFoldDB" id="A0A6G1KQX8"/>
<dbReference type="GO" id="GO:0008270">
    <property type="term" value="F:zinc ion binding"/>
    <property type="evidence" value="ECO:0007669"/>
    <property type="project" value="InterPro"/>
</dbReference>
<dbReference type="InterPro" id="IPR036864">
    <property type="entry name" value="Zn2-C6_fun-type_DNA-bd_sf"/>
</dbReference>
<feature type="region of interest" description="Disordered" evidence="7">
    <location>
        <begin position="537"/>
        <end position="558"/>
    </location>
</feature>
<gene>
    <name evidence="9" type="ORF">K504DRAFT_23798</name>
</gene>
<keyword evidence="4" id="KW-0238">DNA-binding</keyword>
<sequence>MTSIPMHRSVNRSVKTCTECKQVKLRCDSRFKYPAPCTRCSTRHLQCNVDASFRRTPARKRVEDMARELEKLKSQTTQETDPTISPSSAAELPYNSSKCLSGNPGVAVVDASGLTFDIVQLDLFILDKESVIDCFNLFAEFLYPHFPVLDPSISIASIHSSSPFLFWTIITIVLSRQMRLPHASLSDLLLVPYTALLGTKILQVPLSIDTIQALTYLIIWPLGVVRQSLDPSWLYCGIAVNSALSSGLHISRPMQNMHNLSAHLHARATTWLGCFFASTTLGMFLGISPSINGPSDLEAIEQFVRQHPIPPEFAYEVMVQHTLAKFTSILQENSKNTINFSLVKIIETELDGLKTRFPTEWTSRVEMTLLVAKLHLYAMAFLRTQTDLTSREILLKLGLSVSLRIIHLCDKGLAFESTYYPSIDISTPELRRTLPKIFGRGLALATIFLLRYFALNSQALPEERELARNHIATTHTYFRTSSNAPADEYARIARLIETLGRQQPVDIDNTKLRIDKRTGWSLVDDTIEMSKDIRNRTEHNMPTDAPILGDASPGTEDDTSDFDFSITMSGFDPLEFSLPEDIWGDSLWGCV</sequence>
<evidence type="ECO:0000256" key="5">
    <source>
        <dbReference type="ARBA" id="ARBA00023163"/>
    </source>
</evidence>
<dbReference type="PANTHER" id="PTHR31845:SF21">
    <property type="entry name" value="REGULATORY PROTEIN LEU3"/>
    <property type="match status" value="1"/>
</dbReference>
<dbReference type="InterPro" id="IPR051089">
    <property type="entry name" value="prtT"/>
</dbReference>
<evidence type="ECO:0000313" key="9">
    <source>
        <dbReference type="EMBL" id="KAF2715296.1"/>
    </source>
</evidence>
<evidence type="ECO:0000256" key="2">
    <source>
        <dbReference type="ARBA" id="ARBA00022723"/>
    </source>
</evidence>
<keyword evidence="3" id="KW-0805">Transcription regulation</keyword>
<dbReference type="CDD" id="cd00067">
    <property type="entry name" value="GAL4"/>
    <property type="match status" value="1"/>
</dbReference>
<evidence type="ECO:0000256" key="4">
    <source>
        <dbReference type="ARBA" id="ARBA00023125"/>
    </source>
</evidence>
<dbReference type="SMART" id="SM00066">
    <property type="entry name" value="GAL4"/>
    <property type="match status" value="1"/>
</dbReference>
<dbReference type="GO" id="GO:0006351">
    <property type="term" value="P:DNA-templated transcription"/>
    <property type="evidence" value="ECO:0007669"/>
    <property type="project" value="InterPro"/>
</dbReference>
<dbReference type="PROSITE" id="PS00463">
    <property type="entry name" value="ZN2_CY6_FUNGAL_1"/>
    <property type="match status" value="1"/>
</dbReference>
<evidence type="ECO:0000256" key="7">
    <source>
        <dbReference type="SAM" id="MobiDB-lite"/>
    </source>
</evidence>
<keyword evidence="5" id="KW-0804">Transcription</keyword>